<dbReference type="PANTHER" id="PTHR33204">
    <property type="entry name" value="TRANSCRIPTIONAL REGULATOR, MARR FAMILY"/>
    <property type="match status" value="1"/>
</dbReference>
<dbReference type="SUPFAM" id="SSF46785">
    <property type="entry name" value="Winged helix' DNA-binding domain"/>
    <property type="match status" value="1"/>
</dbReference>
<evidence type="ECO:0000259" key="5">
    <source>
        <dbReference type="PROSITE" id="PS51118"/>
    </source>
</evidence>
<protein>
    <submittedName>
        <fullName evidence="6">DNA-binding HxlR family transcriptional regulator</fullName>
    </submittedName>
</protein>
<name>A0ABV2I9M1_9HYPH</name>
<dbReference type="Proteomes" id="UP001549164">
    <property type="component" value="Unassembled WGS sequence"/>
</dbReference>
<keyword evidence="7" id="KW-1185">Reference proteome</keyword>
<dbReference type="PANTHER" id="PTHR33204:SF39">
    <property type="entry name" value="TRANSCRIPTIONAL REGULATORY PROTEIN"/>
    <property type="match status" value="1"/>
</dbReference>
<feature type="domain" description="HTH hxlR-type" evidence="5">
    <location>
        <begin position="7"/>
        <end position="107"/>
    </location>
</feature>
<evidence type="ECO:0000256" key="3">
    <source>
        <dbReference type="ARBA" id="ARBA00023163"/>
    </source>
</evidence>
<dbReference type="PROSITE" id="PS51118">
    <property type="entry name" value="HTH_HXLR"/>
    <property type="match status" value="1"/>
</dbReference>
<dbReference type="RefSeq" id="WP_354433265.1">
    <property type="nucleotide sequence ID" value="NZ_JBEPLY010000002.1"/>
</dbReference>
<dbReference type="Gene3D" id="1.10.10.10">
    <property type="entry name" value="Winged helix-like DNA-binding domain superfamily/Winged helix DNA-binding domain"/>
    <property type="match status" value="1"/>
</dbReference>
<evidence type="ECO:0000256" key="1">
    <source>
        <dbReference type="ARBA" id="ARBA00023015"/>
    </source>
</evidence>
<evidence type="ECO:0000313" key="6">
    <source>
        <dbReference type="EMBL" id="MET3598967.1"/>
    </source>
</evidence>
<evidence type="ECO:0000313" key="7">
    <source>
        <dbReference type="Proteomes" id="UP001549164"/>
    </source>
</evidence>
<sequence>MSVPGDCEKISPTISKVGNKWTVLTILILSEGPKRYNQMRREIESISQRMLTVTLRGLERDGLVSRRVITDRNPVAVEYSLTELGRTLIPTLFALCHWSASNTDLIEQNQRRFDGIEGDGDGDTSSSPQLETDA</sequence>
<accession>A0ABV2I9M1</accession>
<dbReference type="GO" id="GO:0003677">
    <property type="term" value="F:DNA binding"/>
    <property type="evidence" value="ECO:0007669"/>
    <property type="project" value="UniProtKB-KW"/>
</dbReference>
<dbReference type="InterPro" id="IPR036390">
    <property type="entry name" value="WH_DNA-bd_sf"/>
</dbReference>
<dbReference type="InterPro" id="IPR036388">
    <property type="entry name" value="WH-like_DNA-bd_sf"/>
</dbReference>
<gene>
    <name evidence="6" type="ORF">ABID12_000894</name>
</gene>
<dbReference type="EMBL" id="JBEPLY010000002">
    <property type="protein sequence ID" value="MET3598967.1"/>
    <property type="molecule type" value="Genomic_DNA"/>
</dbReference>
<dbReference type="Pfam" id="PF01638">
    <property type="entry name" value="HxlR"/>
    <property type="match status" value="1"/>
</dbReference>
<feature type="compositionally biased region" description="Polar residues" evidence="4">
    <location>
        <begin position="123"/>
        <end position="134"/>
    </location>
</feature>
<reference evidence="6 7" key="1">
    <citation type="submission" date="2024-06" db="EMBL/GenBank/DDBJ databases">
        <title>Genomic Encyclopedia of Type Strains, Phase IV (KMG-IV): sequencing the most valuable type-strain genomes for metagenomic binning, comparative biology and taxonomic classification.</title>
        <authorList>
            <person name="Goeker M."/>
        </authorList>
    </citation>
    <scope>NUCLEOTIDE SEQUENCE [LARGE SCALE GENOMIC DNA]</scope>
    <source>
        <strain evidence="6 7">DSM 28102</strain>
    </source>
</reference>
<keyword evidence="3" id="KW-0804">Transcription</keyword>
<dbReference type="InterPro" id="IPR002577">
    <property type="entry name" value="HTH_HxlR"/>
</dbReference>
<keyword evidence="1" id="KW-0805">Transcription regulation</keyword>
<keyword evidence="2 6" id="KW-0238">DNA-binding</keyword>
<feature type="region of interest" description="Disordered" evidence="4">
    <location>
        <begin position="113"/>
        <end position="134"/>
    </location>
</feature>
<evidence type="ECO:0000256" key="2">
    <source>
        <dbReference type="ARBA" id="ARBA00023125"/>
    </source>
</evidence>
<organism evidence="6 7">
    <name type="scientific">Martelella mangrovi</name>
    <dbReference type="NCBI Taxonomy" id="1397477"/>
    <lineage>
        <taxon>Bacteria</taxon>
        <taxon>Pseudomonadati</taxon>
        <taxon>Pseudomonadota</taxon>
        <taxon>Alphaproteobacteria</taxon>
        <taxon>Hyphomicrobiales</taxon>
        <taxon>Aurantimonadaceae</taxon>
        <taxon>Martelella</taxon>
    </lineage>
</organism>
<evidence type="ECO:0000256" key="4">
    <source>
        <dbReference type="SAM" id="MobiDB-lite"/>
    </source>
</evidence>
<comment type="caution">
    <text evidence="6">The sequence shown here is derived from an EMBL/GenBank/DDBJ whole genome shotgun (WGS) entry which is preliminary data.</text>
</comment>
<proteinExistence type="predicted"/>